<organism evidence="2 3">
    <name type="scientific">Salinisphaera hydrothermalis (strain C41B8)</name>
    <dbReference type="NCBI Taxonomy" id="1304275"/>
    <lineage>
        <taxon>Bacteria</taxon>
        <taxon>Pseudomonadati</taxon>
        <taxon>Pseudomonadota</taxon>
        <taxon>Gammaproteobacteria</taxon>
        <taxon>Salinisphaerales</taxon>
        <taxon>Salinisphaeraceae</taxon>
        <taxon>Salinisphaera</taxon>
    </lineage>
</organism>
<dbReference type="NCBIfam" id="NF040521">
    <property type="entry name" value="C45_proenzyme"/>
    <property type="match status" value="1"/>
</dbReference>
<name>A0A084IMR0_SALHC</name>
<dbReference type="OrthoDB" id="8617387at2"/>
<proteinExistence type="predicted"/>
<evidence type="ECO:0000313" key="3">
    <source>
        <dbReference type="Proteomes" id="UP000028302"/>
    </source>
</evidence>
<dbReference type="RefSeq" id="WP_051883201.1">
    <property type="nucleotide sequence ID" value="NZ_APNK01000007.1"/>
</dbReference>
<keyword evidence="3" id="KW-1185">Reference proteome</keyword>
<gene>
    <name evidence="2" type="ORF">C41B8_06857</name>
</gene>
<dbReference type="Proteomes" id="UP000028302">
    <property type="component" value="Unassembled WGS sequence"/>
</dbReference>
<dbReference type="Pfam" id="PF03417">
    <property type="entry name" value="AAT"/>
    <property type="match status" value="1"/>
</dbReference>
<protein>
    <submittedName>
        <fullName evidence="2">Putative choloylglycine hydrolase</fullName>
    </submittedName>
</protein>
<dbReference type="PATRIC" id="fig|1304275.5.peg.1402"/>
<keyword evidence="2" id="KW-0378">Hydrolase</keyword>
<dbReference type="InterPro" id="IPR047794">
    <property type="entry name" value="C45_proenzyme-like"/>
</dbReference>
<dbReference type="Gene3D" id="3.60.60.10">
    <property type="entry name" value="Penicillin V Acylase, Chain A"/>
    <property type="match status" value="1"/>
</dbReference>
<dbReference type="eggNOG" id="COG4927">
    <property type="taxonomic scope" value="Bacteria"/>
</dbReference>
<feature type="domain" description="Peptidase C45 hydrolase" evidence="1">
    <location>
        <begin position="112"/>
        <end position="312"/>
    </location>
</feature>
<sequence>MSGPTSSTLHAPGAYRLASIAEDAPGPKWRALFNAHWPQYQTWFLSEGELARPGYMTSVRHLRQAMPELMPVYEQLVELAGGGDLAARFLSFYRPPPYLLGCSQAVWRGPHPLLVRNYDYSPILFEWALLKTCWLRPVIAISDCLWGVLDGINDAGLAISLAFGGRKTTGDGFGVPLIVRYLLEVCDDVRQACLVLRRIQVHMAYNLTLLDRSGVFVTAYLAPDRKPRFVRSPVSTNHQDRVEWPAYARMSASIERRTFLEDRLADRHETATRFVNRFLQPPIHRVRYDRAFGTLYTAIYHPTEGRVEYRWPGGLRLQQSFASFHEGQTPVHLTQSAA</sequence>
<dbReference type="InterPro" id="IPR005079">
    <property type="entry name" value="Peptidase_C45_hydrolase"/>
</dbReference>
<reference evidence="2 3" key="1">
    <citation type="submission" date="2013-03" db="EMBL/GenBank/DDBJ databases">
        <title>Salinisphaera hydrothermalis C41B8 Genome Sequencing.</title>
        <authorList>
            <person name="Li C."/>
            <person name="Lai Q."/>
            <person name="Shao Z."/>
        </authorList>
    </citation>
    <scope>NUCLEOTIDE SEQUENCE [LARGE SCALE GENOMIC DNA]</scope>
    <source>
        <strain evidence="2 3">C41B8</strain>
    </source>
</reference>
<evidence type="ECO:0000313" key="2">
    <source>
        <dbReference type="EMBL" id="KEZ77994.1"/>
    </source>
</evidence>
<dbReference type="AlphaFoldDB" id="A0A084IMR0"/>
<dbReference type="GO" id="GO:0016787">
    <property type="term" value="F:hydrolase activity"/>
    <property type="evidence" value="ECO:0007669"/>
    <property type="project" value="UniProtKB-KW"/>
</dbReference>
<dbReference type="EMBL" id="APNK01000007">
    <property type="protein sequence ID" value="KEZ77994.1"/>
    <property type="molecule type" value="Genomic_DNA"/>
</dbReference>
<dbReference type="STRING" id="1304275.C41B8_06857"/>
<evidence type="ECO:0000259" key="1">
    <source>
        <dbReference type="Pfam" id="PF03417"/>
    </source>
</evidence>
<accession>A0A084IMR0</accession>
<comment type="caution">
    <text evidence="2">The sequence shown here is derived from an EMBL/GenBank/DDBJ whole genome shotgun (WGS) entry which is preliminary data.</text>
</comment>